<keyword evidence="10 11" id="KW-0961">Cell wall biogenesis/degradation</keyword>
<dbReference type="PANTHER" id="PTHR23135">
    <property type="entry name" value="MUR LIGASE FAMILY MEMBER"/>
    <property type="match status" value="1"/>
</dbReference>
<dbReference type="GO" id="GO:0005737">
    <property type="term" value="C:cytoplasm"/>
    <property type="evidence" value="ECO:0007669"/>
    <property type="project" value="UniProtKB-SubCell"/>
</dbReference>
<keyword evidence="17" id="KW-1185">Reference proteome</keyword>
<feature type="short sequence motif" description="Meso-diaminopimelate recognition motif" evidence="11">
    <location>
        <begin position="419"/>
        <end position="422"/>
    </location>
</feature>
<evidence type="ECO:0000313" key="16">
    <source>
        <dbReference type="EMBL" id="ACY49576.1"/>
    </source>
</evidence>
<dbReference type="EC" id="6.3.2.13" evidence="11"/>
<feature type="modified residue" description="N6-carboxylysine" evidence="11">
    <location>
        <position position="237"/>
    </location>
</feature>
<evidence type="ECO:0000259" key="14">
    <source>
        <dbReference type="Pfam" id="PF02875"/>
    </source>
</evidence>
<accession>D0MGL3</accession>
<comment type="similarity">
    <text evidence="1 11">Belongs to the MurCDEF family. MurE subfamily.</text>
</comment>
<dbReference type="Pfam" id="PF01225">
    <property type="entry name" value="Mur_ligase"/>
    <property type="match status" value="1"/>
</dbReference>
<dbReference type="InterPro" id="IPR036565">
    <property type="entry name" value="Mur-like_cat_sf"/>
</dbReference>
<evidence type="ECO:0000259" key="13">
    <source>
        <dbReference type="Pfam" id="PF01225"/>
    </source>
</evidence>
<evidence type="ECO:0000256" key="3">
    <source>
        <dbReference type="ARBA" id="ARBA00022598"/>
    </source>
</evidence>
<feature type="domain" description="Mur ligase C-terminal" evidence="14">
    <location>
        <begin position="344"/>
        <end position="472"/>
    </location>
</feature>
<feature type="domain" description="Mur ligase N-terminal catalytic" evidence="13">
    <location>
        <begin position="39"/>
        <end position="110"/>
    </location>
</feature>
<feature type="binding site" evidence="11">
    <location>
        <position position="470"/>
    </location>
    <ligand>
        <name>meso-2,6-diaminopimelate</name>
        <dbReference type="ChEBI" id="CHEBI:57791"/>
    </ligand>
</feature>
<evidence type="ECO:0000256" key="5">
    <source>
        <dbReference type="ARBA" id="ARBA00022741"/>
    </source>
</evidence>
<comment type="cofactor">
    <cofactor evidence="11">
        <name>Mg(2+)</name>
        <dbReference type="ChEBI" id="CHEBI:18420"/>
    </cofactor>
</comment>
<dbReference type="InterPro" id="IPR005761">
    <property type="entry name" value="UDP-N-AcMur-Glu-dNH2Pim_ligase"/>
</dbReference>
<feature type="binding site" evidence="11">
    <location>
        <begin position="170"/>
        <end position="171"/>
    </location>
    <ligand>
        <name>UDP-N-acetyl-alpha-D-muramoyl-L-alanyl-D-glutamate</name>
        <dbReference type="ChEBI" id="CHEBI:83900"/>
    </ligand>
</feature>
<dbReference type="Pfam" id="PF02875">
    <property type="entry name" value="Mur_ligase_C"/>
    <property type="match status" value="1"/>
</dbReference>
<proteinExistence type="inferred from homology"/>
<dbReference type="InterPro" id="IPR013221">
    <property type="entry name" value="Mur_ligase_cen"/>
</dbReference>
<dbReference type="InterPro" id="IPR018109">
    <property type="entry name" value="Folylpolyglutamate_synth_CS"/>
</dbReference>
<dbReference type="RefSeq" id="WP_012845186.1">
    <property type="nucleotide sequence ID" value="NC_013501.1"/>
</dbReference>
<feature type="domain" description="Mur ligase central" evidence="15">
    <location>
        <begin position="126"/>
        <end position="321"/>
    </location>
</feature>
<comment type="pathway">
    <text evidence="11 12">Cell wall biogenesis; peptidoglycan biosynthesis.</text>
</comment>
<evidence type="ECO:0000256" key="12">
    <source>
        <dbReference type="RuleBase" id="RU004135"/>
    </source>
</evidence>
<comment type="subcellular location">
    <subcellularLocation>
        <location evidence="11 12">Cytoplasm</location>
    </subcellularLocation>
</comment>
<dbReference type="NCBIfam" id="NF001124">
    <property type="entry name" value="PRK00139.1-2"/>
    <property type="match status" value="1"/>
</dbReference>
<dbReference type="GO" id="GO:0000287">
    <property type="term" value="F:magnesium ion binding"/>
    <property type="evidence" value="ECO:0007669"/>
    <property type="project" value="UniProtKB-UniRule"/>
</dbReference>
<dbReference type="InterPro" id="IPR036615">
    <property type="entry name" value="Mur_ligase_C_dom_sf"/>
</dbReference>
<protein>
    <recommendedName>
        <fullName evidence="11">UDP-N-acetylmuramoyl-L-alanyl-D-glutamate--2,6-diaminopimelate ligase</fullName>
        <ecNumber evidence="11">6.3.2.13</ecNumber>
    </recommendedName>
    <alternativeName>
        <fullName evidence="11">Meso-A2pm-adding enzyme</fullName>
    </alternativeName>
    <alternativeName>
        <fullName evidence="11">Meso-diaminopimelate-adding enzyme</fullName>
    </alternativeName>
    <alternativeName>
        <fullName evidence="11">UDP-MurNAc-L-Ala-D-Glu:meso-diaminopimelate ligase</fullName>
    </alternativeName>
    <alternativeName>
        <fullName evidence="11">UDP-MurNAc-tripeptide synthetase</fullName>
    </alternativeName>
    <alternativeName>
        <fullName evidence="11">UDP-N-acetylmuramyl-tripeptide synthetase</fullName>
    </alternativeName>
</protein>
<evidence type="ECO:0000256" key="9">
    <source>
        <dbReference type="ARBA" id="ARBA00023306"/>
    </source>
</evidence>
<evidence type="ECO:0000256" key="2">
    <source>
        <dbReference type="ARBA" id="ARBA00022490"/>
    </source>
</evidence>
<comment type="catalytic activity">
    <reaction evidence="11">
        <text>UDP-N-acetyl-alpha-D-muramoyl-L-alanyl-D-glutamate + meso-2,6-diaminopimelate + ATP = UDP-N-acetyl-alpha-D-muramoyl-L-alanyl-gamma-D-glutamyl-meso-2,6-diaminopimelate + ADP + phosphate + H(+)</text>
        <dbReference type="Rhea" id="RHEA:23676"/>
        <dbReference type="ChEBI" id="CHEBI:15378"/>
        <dbReference type="ChEBI" id="CHEBI:30616"/>
        <dbReference type="ChEBI" id="CHEBI:43474"/>
        <dbReference type="ChEBI" id="CHEBI:57791"/>
        <dbReference type="ChEBI" id="CHEBI:83900"/>
        <dbReference type="ChEBI" id="CHEBI:83905"/>
        <dbReference type="ChEBI" id="CHEBI:456216"/>
        <dbReference type="EC" id="6.3.2.13"/>
    </reaction>
</comment>
<feature type="binding site" evidence="11">
    <location>
        <position position="169"/>
    </location>
    <ligand>
        <name>UDP-N-acetyl-alpha-D-muramoyl-L-alanyl-D-glutamate</name>
        <dbReference type="ChEBI" id="CHEBI:83900"/>
    </ligand>
</feature>
<feature type="binding site" evidence="11">
    <location>
        <position position="395"/>
    </location>
    <ligand>
        <name>meso-2,6-diaminopimelate</name>
        <dbReference type="ChEBI" id="CHEBI:57791"/>
    </ligand>
</feature>
<dbReference type="NCBIfam" id="NF001126">
    <property type="entry name" value="PRK00139.1-4"/>
    <property type="match status" value="1"/>
</dbReference>
<dbReference type="Proteomes" id="UP000002221">
    <property type="component" value="Chromosome"/>
</dbReference>
<dbReference type="SUPFAM" id="SSF53244">
    <property type="entry name" value="MurD-like peptide ligases, peptide-binding domain"/>
    <property type="match status" value="1"/>
</dbReference>
<dbReference type="STRING" id="518766.Rmar_2705"/>
<dbReference type="AlphaFoldDB" id="D0MGL3"/>
<dbReference type="PANTHER" id="PTHR23135:SF4">
    <property type="entry name" value="UDP-N-ACETYLMURAMOYL-L-ALANYL-D-GLUTAMATE--2,6-DIAMINOPIMELATE LIGASE MURE HOMOLOG, CHLOROPLASTIC"/>
    <property type="match status" value="1"/>
</dbReference>
<evidence type="ECO:0000256" key="4">
    <source>
        <dbReference type="ARBA" id="ARBA00022618"/>
    </source>
</evidence>
<dbReference type="InterPro" id="IPR035911">
    <property type="entry name" value="MurE/MurF_N"/>
</dbReference>
<dbReference type="PROSITE" id="PS01011">
    <property type="entry name" value="FOLYLPOLYGLU_SYNT_1"/>
    <property type="match status" value="1"/>
</dbReference>
<comment type="function">
    <text evidence="11">Catalyzes the addition of meso-diaminopimelic acid to the nucleotide precursor UDP-N-acetylmuramoyl-L-alanyl-D-glutamate (UMAG) in the biosynthesis of bacterial cell-wall peptidoglycan.</text>
</comment>
<dbReference type="Gene3D" id="3.40.1190.10">
    <property type="entry name" value="Mur-like, catalytic domain"/>
    <property type="match status" value="1"/>
</dbReference>
<sequence>MPVAIPKQPIPLTRVLQRLEREGLLQTVVGSATARKLTHLTDNSQEVQPRGLFVAVRGERVDGHRFIEQAIERGAVAVVGEFVPEAFAERFPKASFVQVSNSRRALGILATIFHMNPARRLRLIGITGTNGKTTTAFLVYHMLNAIGQETGLIGTVCYRFGRHELPASNTTPGPIELNHLLRRMTGVPCKNCVMEVSSHALEQERVAGLSFSIAVFTNLTRDHLDYHGSFEAYLKAKKKLFDGLTFRATALYNIDDPSGPAMVADTQACCISYGQREDAQIRMRIVGHSLEGLTLNIDGRFQRFPLVGCFNAYNLLAAYGVGRAMGLDPDLLLEALGRVPQIPGRFERFTFEDGTTAIVDYAHTPDALENVLRTIREVMPEGARLWCVFGCGGERDRGKRPMMGAVAERLADCVIVTSDNPRSEDPLQIFEDIRQGMRHPEAALWEVDRARAIEQAAKLCRPGDVVLVAGKGHEAYQIIGTEKIPLDDRQLVQEYFEHYHTPARPPSIRFL</sequence>
<feature type="binding site" evidence="11">
    <location>
        <position position="205"/>
    </location>
    <ligand>
        <name>UDP-N-acetyl-alpha-D-muramoyl-L-alanyl-D-glutamate</name>
        <dbReference type="ChEBI" id="CHEBI:83900"/>
    </ligand>
</feature>
<dbReference type="eggNOG" id="COG0769">
    <property type="taxonomic scope" value="Bacteria"/>
</dbReference>
<feature type="binding site" evidence="11">
    <location>
        <position position="44"/>
    </location>
    <ligand>
        <name>UDP-N-acetyl-alpha-D-muramoyl-L-alanyl-D-glutamate</name>
        <dbReference type="ChEBI" id="CHEBI:83900"/>
    </ligand>
</feature>
<keyword evidence="7 11" id="KW-0133">Cell shape</keyword>
<dbReference type="GO" id="GO:0004326">
    <property type="term" value="F:tetrahydrofolylpolyglutamate synthase activity"/>
    <property type="evidence" value="ECO:0007669"/>
    <property type="project" value="InterPro"/>
</dbReference>
<dbReference type="InterPro" id="IPR000713">
    <property type="entry name" value="Mur_ligase_N"/>
</dbReference>
<name>D0MGL3_RHOM4</name>
<dbReference type="GO" id="GO:0005524">
    <property type="term" value="F:ATP binding"/>
    <property type="evidence" value="ECO:0007669"/>
    <property type="project" value="UniProtKB-UniRule"/>
</dbReference>
<dbReference type="Gene3D" id="3.40.1390.10">
    <property type="entry name" value="MurE/MurF, N-terminal domain"/>
    <property type="match status" value="1"/>
</dbReference>
<dbReference type="InterPro" id="IPR004101">
    <property type="entry name" value="Mur_ligase_C"/>
</dbReference>
<dbReference type="SUPFAM" id="SSF53623">
    <property type="entry name" value="MurD-like peptide ligases, catalytic domain"/>
    <property type="match status" value="1"/>
</dbReference>
<keyword evidence="11" id="KW-0460">Magnesium</keyword>
<evidence type="ECO:0000256" key="11">
    <source>
        <dbReference type="HAMAP-Rule" id="MF_00208"/>
    </source>
</evidence>
<keyword evidence="4 11" id="KW-0132">Cell division</keyword>
<dbReference type="HOGENOM" id="CLU_022291_4_1_10"/>
<keyword evidence="5 11" id="KW-0547">Nucleotide-binding</keyword>
<dbReference type="GO" id="GO:0009252">
    <property type="term" value="P:peptidoglycan biosynthetic process"/>
    <property type="evidence" value="ECO:0007669"/>
    <property type="project" value="UniProtKB-UniRule"/>
</dbReference>
<keyword evidence="2 11" id="KW-0963">Cytoplasm</keyword>
<evidence type="ECO:0000256" key="1">
    <source>
        <dbReference type="ARBA" id="ARBA00005898"/>
    </source>
</evidence>
<organism evidence="16 17">
    <name type="scientific">Rhodothermus marinus (strain ATCC 43812 / DSM 4252 / R-10)</name>
    <name type="common">Rhodothermus obamensis</name>
    <dbReference type="NCBI Taxonomy" id="518766"/>
    <lineage>
        <taxon>Bacteria</taxon>
        <taxon>Pseudomonadati</taxon>
        <taxon>Rhodothermota</taxon>
        <taxon>Rhodothermia</taxon>
        <taxon>Rhodothermales</taxon>
        <taxon>Rhodothermaceae</taxon>
        <taxon>Rhodothermus</taxon>
    </lineage>
</organism>
<dbReference type="NCBIfam" id="TIGR01085">
    <property type="entry name" value="murE"/>
    <property type="match status" value="1"/>
</dbReference>
<comment type="PTM">
    <text evidence="11">Carboxylation is probably crucial for Mg(2+) binding and, consequently, for the gamma-phosphate positioning of ATP.</text>
</comment>
<evidence type="ECO:0000256" key="7">
    <source>
        <dbReference type="ARBA" id="ARBA00022960"/>
    </source>
</evidence>
<dbReference type="Gene3D" id="3.90.190.20">
    <property type="entry name" value="Mur ligase, C-terminal domain"/>
    <property type="match status" value="1"/>
</dbReference>
<evidence type="ECO:0000256" key="10">
    <source>
        <dbReference type="ARBA" id="ARBA00023316"/>
    </source>
</evidence>
<evidence type="ECO:0000256" key="6">
    <source>
        <dbReference type="ARBA" id="ARBA00022840"/>
    </source>
</evidence>
<comment type="caution">
    <text evidence="11">Lacks conserved residue(s) required for the propagation of feature annotation.</text>
</comment>
<dbReference type="SUPFAM" id="SSF63418">
    <property type="entry name" value="MurE/MurF N-terminal domain"/>
    <property type="match status" value="1"/>
</dbReference>
<evidence type="ECO:0000313" key="17">
    <source>
        <dbReference type="Proteomes" id="UP000002221"/>
    </source>
</evidence>
<feature type="binding site" evidence="11">
    <location>
        <position position="203"/>
    </location>
    <ligand>
        <name>UDP-N-acetyl-alpha-D-muramoyl-L-alanyl-D-glutamate</name>
        <dbReference type="ChEBI" id="CHEBI:83900"/>
    </ligand>
</feature>
<dbReference type="GO" id="GO:0008765">
    <property type="term" value="F:UDP-N-acetylmuramoylalanyl-D-glutamate-2,6-diaminopimelate ligase activity"/>
    <property type="evidence" value="ECO:0007669"/>
    <property type="project" value="UniProtKB-UniRule"/>
</dbReference>
<dbReference type="EMBL" id="CP001807">
    <property type="protein sequence ID" value="ACY49576.1"/>
    <property type="molecule type" value="Genomic_DNA"/>
</dbReference>
<feature type="binding site" evidence="11">
    <location>
        <begin position="419"/>
        <end position="422"/>
    </location>
    <ligand>
        <name>meso-2,6-diaminopimelate</name>
        <dbReference type="ChEBI" id="CHEBI:57791"/>
    </ligand>
</feature>
<reference evidence="16 17" key="1">
    <citation type="journal article" date="2009" name="Stand. Genomic Sci.">
        <title>Complete genome sequence of Rhodothermus marinus type strain (R-10).</title>
        <authorList>
            <person name="Nolan M."/>
            <person name="Tindall B.J."/>
            <person name="Pomrenke H."/>
            <person name="Lapidus A."/>
            <person name="Copeland A."/>
            <person name="Glavina Del Rio T."/>
            <person name="Lucas S."/>
            <person name="Chen F."/>
            <person name="Tice H."/>
            <person name="Cheng J.F."/>
            <person name="Saunders E."/>
            <person name="Han C."/>
            <person name="Bruce D."/>
            <person name="Goodwin L."/>
            <person name="Chain P."/>
            <person name="Pitluck S."/>
            <person name="Ovchinikova G."/>
            <person name="Pati A."/>
            <person name="Ivanova N."/>
            <person name="Mavromatis K."/>
            <person name="Chen A."/>
            <person name="Palaniappan K."/>
            <person name="Land M."/>
            <person name="Hauser L."/>
            <person name="Chang Y.J."/>
            <person name="Jeffries C.D."/>
            <person name="Brettin T."/>
            <person name="Goker M."/>
            <person name="Bristow J."/>
            <person name="Eisen J.A."/>
            <person name="Markowitz V."/>
            <person name="Hugenholtz P."/>
            <person name="Kyrpides N.C."/>
            <person name="Klenk H.P."/>
            <person name="Detter J.C."/>
        </authorList>
    </citation>
    <scope>NUCLEOTIDE SEQUENCE [LARGE SCALE GENOMIC DNA]</scope>
    <source>
        <strain evidence="17">ATCC 43812 / DSM 4252 / R-10</strain>
    </source>
</reference>
<keyword evidence="6 11" id="KW-0067">ATP-binding</keyword>
<keyword evidence="3 11" id="KW-0436">Ligase</keyword>
<dbReference type="GO" id="GO:0071555">
    <property type="term" value="P:cell wall organization"/>
    <property type="evidence" value="ECO:0007669"/>
    <property type="project" value="UniProtKB-KW"/>
</dbReference>
<dbReference type="HAMAP" id="MF_00208">
    <property type="entry name" value="MurE"/>
    <property type="match status" value="1"/>
</dbReference>
<keyword evidence="9 11" id="KW-0131">Cell cycle</keyword>
<dbReference type="Pfam" id="PF08245">
    <property type="entry name" value="Mur_ligase_M"/>
    <property type="match status" value="1"/>
</dbReference>
<dbReference type="UniPathway" id="UPA00219"/>
<keyword evidence="8 11" id="KW-0573">Peptidoglycan synthesis</keyword>
<dbReference type="GO" id="GO:0051301">
    <property type="term" value="P:cell division"/>
    <property type="evidence" value="ECO:0007669"/>
    <property type="project" value="UniProtKB-KW"/>
</dbReference>
<feature type="binding site" evidence="11">
    <location>
        <begin position="128"/>
        <end position="134"/>
    </location>
    <ligand>
        <name>ATP</name>
        <dbReference type="ChEBI" id="CHEBI:30616"/>
    </ligand>
</feature>
<dbReference type="KEGG" id="rmr:Rmar_2705"/>
<dbReference type="GO" id="GO:0008360">
    <property type="term" value="P:regulation of cell shape"/>
    <property type="evidence" value="ECO:0007669"/>
    <property type="project" value="UniProtKB-KW"/>
</dbReference>
<feature type="binding site" evidence="11">
    <location>
        <position position="197"/>
    </location>
    <ligand>
        <name>UDP-N-acetyl-alpha-D-muramoyl-L-alanyl-D-glutamate</name>
        <dbReference type="ChEBI" id="CHEBI:83900"/>
    </ligand>
</feature>
<evidence type="ECO:0000259" key="15">
    <source>
        <dbReference type="Pfam" id="PF08245"/>
    </source>
</evidence>
<evidence type="ECO:0000256" key="8">
    <source>
        <dbReference type="ARBA" id="ARBA00022984"/>
    </source>
</evidence>
<gene>
    <name evidence="11" type="primary">murE</name>
    <name evidence="16" type="ordered locus">Rmar_2705</name>
</gene>
<feature type="binding site" evidence="11">
    <location>
        <position position="474"/>
    </location>
    <ligand>
        <name>meso-2,6-diaminopimelate</name>
        <dbReference type="ChEBI" id="CHEBI:57791"/>
    </ligand>
</feature>